<evidence type="ECO:0000256" key="1">
    <source>
        <dbReference type="ARBA" id="ARBA00022714"/>
    </source>
</evidence>
<keyword evidence="10" id="KW-1185">Reference proteome</keyword>
<dbReference type="SUPFAM" id="SSF50022">
    <property type="entry name" value="ISP domain"/>
    <property type="match status" value="1"/>
</dbReference>
<keyword evidence="1" id="KW-0001">2Fe-2S</keyword>
<comment type="cofactor">
    <cofactor evidence="6">
        <name>[2Fe-2S] cluster</name>
        <dbReference type="ChEBI" id="CHEBI:190135"/>
    </cofactor>
</comment>
<proteinExistence type="predicted"/>
<keyword evidence="5" id="KW-1015">Disulfide bond</keyword>
<keyword evidence="2" id="KW-0479">Metal-binding</keyword>
<organism evidence="9 10">
    <name type="scientific">Bradyrhizobium pachyrhizi</name>
    <dbReference type="NCBI Taxonomy" id="280333"/>
    <lineage>
        <taxon>Bacteria</taxon>
        <taxon>Pseudomonadati</taxon>
        <taxon>Pseudomonadota</taxon>
        <taxon>Alphaproteobacteria</taxon>
        <taxon>Hyphomicrobiales</taxon>
        <taxon>Nitrobacteraceae</taxon>
        <taxon>Bradyrhizobium</taxon>
    </lineage>
</organism>
<dbReference type="GO" id="GO:0046872">
    <property type="term" value="F:metal ion binding"/>
    <property type="evidence" value="ECO:0007669"/>
    <property type="project" value="UniProtKB-KW"/>
</dbReference>
<dbReference type="CDD" id="cd03467">
    <property type="entry name" value="Rieske"/>
    <property type="match status" value="1"/>
</dbReference>
<accession>A0A844SML2</accession>
<evidence type="ECO:0000256" key="4">
    <source>
        <dbReference type="ARBA" id="ARBA00023014"/>
    </source>
</evidence>
<dbReference type="Pfam" id="PF00355">
    <property type="entry name" value="Rieske"/>
    <property type="match status" value="1"/>
</dbReference>
<evidence type="ECO:0000256" key="6">
    <source>
        <dbReference type="ARBA" id="ARBA00034078"/>
    </source>
</evidence>
<name>A0A844SML2_9BRAD</name>
<keyword evidence="3" id="KW-0408">Iron</keyword>
<feature type="domain" description="Rieske" evidence="8">
    <location>
        <begin position="111"/>
        <end position="180"/>
    </location>
</feature>
<dbReference type="InterPro" id="IPR005805">
    <property type="entry name" value="Rieske_Fe-S_prot_C"/>
</dbReference>
<evidence type="ECO:0000256" key="2">
    <source>
        <dbReference type="ARBA" id="ARBA00022723"/>
    </source>
</evidence>
<dbReference type="AlphaFoldDB" id="A0A844SML2"/>
<dbReference type="PANTHER" id="PTHR10134">
    <property type="entry name" value="CYTOCHROME B-C1 COMPLEX SUBUNIT RIESKE, MITOCHONDRIAL"/>
    <property type="match status" value="1"/>
</dbReference>
<evidence type="ECO:0000313" key="9">
    <source>
        <dbReference type="EMBL" id="MVT64652.1"/>
    </source>
</evidence>
<dbReference type="EMBL" id="WQNF01000003">
    <property type="protein sequence ID" value="MVT64652.1"/>
    <property type="molecule type" value="Genomic_DNA"/>
</dbReference>
<sequence length="193" mass="20317">MPCDDWLHRRCYKRRTILGLALAPLLMLAGPACTAEEGEAAKPPAPDDRFAFLTGPKKGEVVRAEDLALGGPQVQAYPMAPDGTVRSDNRLNLVILARFDPAALSDETRARAADGVVAYSAICTHQGCPVNAWSKERNALVCSCHASIFDPRNAAEVIGGPAPRPLAALGLKLKDGVVTVASTFSGRVGATQG</sequence>
<protein>
    <submittedName>
        <fullName evidence="9">Rieske 2Fe-2S domain-containing protein</fullName>
    </submittedName>
</protein>
<dbReference type="InterPro" id="IPR036922">
    <property type="entry name" value="Rieske_2Fe-2S_sf"/>
</dbReference>
<dbReference type="InterPro" id="IPR014349">
    <property type="entry name" value="Rieske_Fe-S_prot"/>
</dbReference>
<dbReference type="RefSeq" id="WP_157341724.1">
    <property type="nucleotide sequence ID" value="NZ_WQNF01000003.1"/>
</dbReference>
<comment type="caution">
    <text evidence="9">The sequence shown here is derived from an EMBL/GenBank/DDBJ whole genome shotgun (WGS) entry which is preliminary data.</text>
</comment>
<reference evidence="9 10" key="1">
    <citation type="submission" date="2019-12" db="EMBL/GenBank/DDBJ databases">
        <title>Draft genome sequences Bradyrhizobium cajani AMBPC1010, Bradyrhizobium pachyrhizi AMBPC1040 and Bradyrhizobium yuanmingense ALSPC3051, three plant growth promoting strains isolated from nodules of Cajanus cajan L. in Dominican Republic.</title>
        <authorList>
            <person name="Flores-Felix J.D."/>
            <person name="Araujo J."/>
            <person name="Diaz-Alcantara C."/>
            <person name="Gonzalez-Andres F."/>
            <person name="Velazquez E."/>
        </authorList>
    </citation>
    <scope>NUCLEOTIDE SEQUENCE [LARGE SCALE GENOMIC DNA]</scope>
    <source>
        <strain evidence="9 10">1040</strain>
    </source>
</reference>
<dbReference type="GO" id="GO:0016020">
    <property type="term" value="C:membrane"/>
    <property type="evidence" value="ECO:0007669"/>
    <property type="project" value="InterPro"/>
</dbReference>
<dbReference type="Gene3D" id="2.102.10.10">
    <property type="entry name" value="Rieske [2Fe-2S] iron-sulphur domain"/>
    <property type="match status" value="1"/>
</dbReference>
<gene>
    <name evidence="9" type="ORF">GPL21_05935</name>
</gene>
<dbReference type="InterPro" id="IPR017941">
    <property type="entry name" value="Rieske_2Fe-2S"/>
</dbReference>
<keyword evidence="4" id="KW-0411">Iron-sulfur</keyword>
<dbReference type="PROSITE" id="PS51296">
    <property type="entry name" value="RIESKE"/>
    <property type="match status" value="1"/>
</dbReference>
<evidence type="ECO:0000313" key="10">
    <source>
        <dbReference type="Proteomes" id="UP000436468"/>
    </source>
</evidence>
<feature type="signal peptide" evidence="7">
    <location>
        <begin position="1"/>
        <end position="34"/>
    </location>
</feature>
<keyword evidence="7" id="KW-0732">Signal</keyword>
<dbReference type="Proteomes" id="UP000436468">
    <property type="component" value="Unassembled WGS sequence"/>
</dbReference>
<evidence type="ECO:0000256" key="3">
    <source>
        <dbReference type="ARBA" id="ARBA00023004"/>
    </source>
</evidence>
<feature type="chain" id="PRO_5032508179" evidence="7">
    <location>
        <begin position="35"/>
        <end position="193"/>
    </location>
</feature>
<evidence type="ECO:0000256" key="7">
    <source>
        <dbReference type="SAM" id="SignalP"/>
    </source>
</evidence>
<evidence type="ECO:0000256" key="5">
    <source>
        <dbReference type="ARBA" id="ARBA00023157"/>
    </source>
</evidence>
<dbReference type="GO" id="GO:0051537">
    <property type="term" value="F:2 iron, 2 sulfur cluster binding"/>
    <property type="evidence" value="ECO:0007669"/>
    <property type="project" value="UniProtKB-KW"/>
</dbReference>
<dbReference type="PRINTS" id="PR00162">
    <property type="entry name" value="RIESKE"/>
</dbReference>
<evidence type="ECO:0000259" key="8">
    <source>
        <dbReference type="PROSITE" id="PS51296"/>
    </source>
</evidence>